<dbReference type="EMBL" id="BAABHF010000088">
    <property type="protein sequence ID" value="GAA4522437.1"/>
    <property type="molecule type" value="Genomic_DNA"/>
</dbReference>
<reference evidence="3" key="1">
    <citation type="journal article" date="2019" name="Int. J. Syst. Evol. Microbiol.">
        <title>The Global Catalogue of Microorganisms (GCM) 10K type strain sequencing project: providing services to taxonomists for standard genome sequencing and annotation.</title>
        <authorList>
            <consortium name="The Broad Institute Genomics Platform"/>
            <consortium name="The Broad Institute Genome Sequencing Center for Infectious Disease"/>
            <person name="Wu L."/>
            <person name="Ma J."/>
        </authorList>
    </citation>
    <scope>NUCLEOTIDE SEQUENCE [LARGE SCALE GENOMIC DNA]</scope>
    <source>
        <strain evidence="3">JCM 17933</strain>
    </source>
</reference>
<protein>
    <submittedName>
        <fullName evidence="2">Uncharacterized protein</fullName>
    </submittedName>
</protein>
<evidence type="ECO:0000256" key="1">
    <source>
        <dbReference type="SAM" id="MobiDB-lite"/>
    </source>
</evidence>
<sequence>MHTMNDTLPASTTRLHRTEILRYAKRLTIHADIPEAVTAHARALHAWMDAATDLEDRRDRFTALQHADSNRPDDRTPDDDPHRLISEAEAYYAFLHPGTGLDPAHAQVSWHHDEDGHGLTWHSTSLNGWGATIWDYGSHPDNPPHPEGQPFRWGVRPTMTFADYDREGHATDLETAKGIAEQNLRELAVEPATQDEDLATALAQILPAPTAGDEGR</sequence>
<comment type="caution">
    <text evidence="2">The sequence shown here is derived from an EMBL/GenBank/DDBJ whole genome shotgun (WGS) entry which is preliminary data.</text>
</comment>
<feature type="compositionally biased region" description="Basic and acidic residues" evidence="1">
    <location>
        <begin position="68"/>
        <end position="82"/>
    </location>
</feature>
<dbReference type="RefSeq" id="WP_345475869.1">
    <property type="nucleotide sequence ID" value="NZ_BAABHF010000088.1"/>
</dbReference>
<organism evidence="2 3">
    <name type="scientific">Actinoallomurus oryzae</name>
    <dbReference type="NCBI Taxonomy" id="502180"/>
    <lineage>
        <taxon>Bacteria</taxon>
        <taxon>Bacillati</taxon>
        <taxon>Actinomycetota</taxon>
        <taxon>Actinomycetes</taxon>
        <taxon>Streptosporangiales</taxon>
        <taxon>Thermomonosporaceae</taxon>
        <taxon>Actinoallomurus</taxon>
    </lineage>
</organism>
<gene>
    <name evidence="2" type="ORF">GCM10023191_101650</name>
</gene>
<evidence type="ECO:0000313" key="3">
    <source>
        <dbReference type="Proteomes" id="UP001500503"/>
    </source>
</evidence>
<name>A0ABP8R9C7_9ACTN</name>
<feature type="region of interest" description="Disordered" evidence="1">
    <location>
        <begin position="63"/>
        <end position="82"/>
    </location>
</feature>
<evidence type="ECO:0000313" key="2">
    <source>
        <dbReference type="EMBL" id="GAA4522437.1"/>
    </source>
</evidence>
<proteinExistence type="predicted"/>
<accession>A0ABP8R9C7</accession>
<keyword evidence="3" id="KW-1185">Reference proteome</keyword>
<dbReference type="Proteomes" id="UP001500503">
    <property type="component" value="Unassembled WGS sequence"/>
</dbReference>